<accession>A0ABS9HDG5</accession>
<comment type="caution">
    <text evidence="2">The sequence shown here is derived from an EMBL/GenBank/DDBJ whole genome shotgun (WGS) entry which is preliminary data.</text>
</comment>
<keyword evidence="3" id="KW-1185">Reference proteome</keyword>
<sequence>MTTSDDEQDALAAEERESTPNASGPAGAAGGSGSSSEWVGHAGPGQVGADGTRDTSVVDTPDDAPPEQSEGGVEPNPDDVEPKAGYPSLHPQHDDKPY</sequence>
<reference evidence="2 3" key="1">
    <citation type="submission" date="2022-01" db="EMBL/GenBank/DDBJ databases">
        <title>Nocardioides sp. nov., an actinomycete isolated from mining soil.</title>
        <authorList>
            <person name="Liu L."/>
        </authorList>
    </citation>
    <scope>NUCLEOTIDE SEQUENCE [LARGE SCALE GENOMIC DNA]</scope>
    <source>
        <strain evidence="2 3">KLBMP 9356</strain>
    </source>
</reference>
<dbReference type="Proteomes" id="UP001201161">
    <property type="component" value="Unassembled WGS sequence"/>
</dbReference>
<organism evidence="2 3">
    <name type="scientific">Nocardioides potassii</name>
    <dbReference type="NCBI Taxonomy" id="2911371"/>
    <lineage>
        <taxon>Bacteria</taxon>
        <taxon>Bacillati</taxon>
        <taxon>Actinomycetota</taxon>
        <taxon>Actinomycetes</taxon>
        <taxon>Propionibacteriales</taxon>
        <taxon>Nocardioidaceae</taxon>
        <taxon>Nocardioides</taxon>
    </lineage>
</organism>
<evidence type="ECO:0000313" key="2">
    <source>
        <dbReference type="EMBL" id="MCF6379230.1"/>
    </source>
</evidence>
<proteinExistence type="predicted"/>
<dbReference type="EMBL" id="JAKJHZ010000010">
    <property type="protein sequence ID" value="MCF6379230.1"/>
    <property type="molecule type" value="Genomic_DNA"/>
</dbReference>
<protein>
    <submittedName>
        <fullName evidence="2">Uncharacterized protein</fullName>
    </submittedName>
</protein>
<gene>
    <name evidence="2" type="ORF">L2K70_16585</name>
</gene>
<dbReference type="RefSeq" id="WP_236403756.1">
    <property type="nucleotide sequence ID" value="NZ_JAKJHZ010000010.1"/>
</dbReference>
<name>A0ABS9HDG5_9ACTN</name>
<evidence type="ECO:0000313" key="3">
    <source>
        <dbReference type="Proteomes" id="UP001201161"/>
    </source>
</evidence>
<evidence type="ECO:0000256" key="1">
    <source>
        <dbReference type="SAM" id="MobiDB-lite"/>
    </source>
</evidence>
<feature type="region of interest" description="Disordered" evidence="1">
    <location>
        <begin position="1"/>
        <end position="98"/>
    </location>
</feature>